<gene>
    <name evidence="2" type="ORF">PR001_g14340</name>
</gene>
<dbReference type="Pfam" id="PF00078">
    <property type="entry name" value="RVT_1"/>
    <property type="match status" value="1"/>
</dbReference>
<dbReference type="Gene3D" id="3.30.70.270">
    <property type="match status" value="1"/>
</dbReference>
<comment type="caution">
    <text evidence="2">The sequence shown here is derived from an EMBL/GenBank/DDBJ whole genome shotgun (WGS) entry which is preliminary data.</text>
</comment>
<dbReference type="SUPFAM" id="SSF56672">
    <property type="entry name" value="DNA/RNA polymerases"/>
    <property type="match status" value="1"/>
</dbReference>
<reference evidence="2 3" key="1">
    <citation type="submission" date="2018-09" db="EMBL/GenBank/DDBJ databases">
        <title>Genomic investigation of the strawberry pathogen Phytophthora fragariae indicates pathogenicity is determined by transcriptional variation in three key races.</title>
        <authorList>
            <person name="Adams T.M."/>
            <person name="Armitage A.D."/>
            <person name="Sobczyk M.K."/>
            <person name="Bates H.J."/>
            <person name="Dunwell J.M."/>
            <person name="Nellist C.F."/>
            <person name="Harrison R.J."/>
        </authorList>
    </citation>
    <scope>NUCLEOTIDE SEQUENCE [LARGE SCALE GENOMIC DNA]</scope>
    <source>
        <strain evidence="2 3">SCRP249</strain>
    </source>
</reference>
<dbReference type="Proteomes" id="UP000429607">
    <property type="component" value="Unassembled WGS sequence"/>
</dbReference>
<dbReference type="InterPro" id="IPR043502">
    <property type="entry name" value="DNA/RNA_pol_sf"/>
</dbReference>
<evidence type="ECO:0000313" key="2">
    <source>
        <dbReference type="EMBL" id="KAE9017631.1"/>
    </source>
</evidence>
<dbReference type="PROSITE" id="PS50878">
    <property type="entry name" value="RT_POL"/>
    <property type="match status" value="1"/>
</dbReference>
<dbReference type="InterPro" id="IPR000477">
    <property type="entry name" value="RT_dom"/>
</dbReference>
<organism evidence="2 3">
    <name type="scientific">Phytophthora rubi</name>
    <dbReference type="NCBI Taxonomy" id="129364"/>
    <lineage>
        <taxon>Eukaryota</taxon>
        <taxon>Sar</taxon>
        <taxon>Stramenopiles</taxon>
        <taxon>Oomycota</taxon>
        <taxon>Peronosporomycetes</taxon>
        <taxon>Peronosporales</taxon>
        <taxon>Peronosporaceae</taxon>
        <taxon>Phytophthora</taxon>
    </lineage>
</organism>
<evidence type="ECO:0000259" key="1">
    <source>
        <dbReference type="PROSITE" id="PS50878"/>
    </source>
</evidence>
<proteinExistence type="predicted"/>
<protein>
    <recommendedName>
        <fullName evidence="1">Reverse transcriptase domain-containing protein</fullName>
    </recommendedName>
</protein>
<dbReference type="AlphaFoldDB" id="A0A6A3LDZ4"/>
<dbReference type="EMBL" id="QXFV01001025">
    <property type="protein sequence ID" value="KAE9017631.1"/>
    <property type="molecule type" value="Genomic_DNA"/>
</dbReference>
<accession>A0A6A3LDZ4</accession>
<evidence type="ECO:0000313" key="3">
    <source>
        <dbReference type="Proteomes" id="UP000429607"/>
    </source>
</evidence>
<feature type="domain" description="Reverse transcriptase" evidence="1">
    <location>
        <begin position="1"/>
        <end position="67"/>
    </location>
</feature>
<dbReference type="InterPro" id="IPR043128">
    <property type="entry name" value="Rev_trsase/Diguanyl_cyclase"/>
</dbReference>
<sequence>MQEAFADLVIDHLLVYVDDIILFASTFEEYLEVLEEFFARLQDHTLKLNVKKSSIYEQNVRAPARSA</sequence>
<name>A0A6A3LDZ4_9STRA</name>